<sequence>MTAKLKLKNKKRSCSAGDMGMRSNLRFNVSKKKIKDKTVITKRPCIWKIRQLRVTKIKYRNGNILYVIPPKNLVITIKNISVAV</sequence>
<dbReference type="EMBL" id="RSCJ01000023">
    <property type="protein sequence ID" value="RUR75724.1"/>
    <property type="molecule type" value="Genomic_DNA"/>
</dbReference>
<proteinExistence type="predicted"/>
<organism evidence="1 2">
    <name type="scientific">Chlorogloeopsis fritschii PCC 6912</name>
    <dbReference type="NCBI Taxonomy" id="211165"/>
    <lineage>
        <taxon>Bacteria</taxon>
        <taxon>Bacillati</taxon>
        <taxon>Cyanobacteriota</taxon>
        <taxon>Cyanophyceae</taxon>
        <taxon>Nostocales</taxon>
        <taxon>Chlorogloeopsidaceae</taxon>
        <taxon>Chlorogloeopsis</taxon>
    </lineage>
</organism>
<evidence type="ECO:0000313" key="2">
    <source>
        <dbReference type="Proteomes" id="UP000268857"/>
    </source>
</evidence>
<reference evidence="1 2" key="1">
    <citation type="journal article" date="2019" name="Genome Biol. Evol.">
        <title>Day and night: Metabolic profiles and evolutionary relationships of six axenic non-marine cyanobacteria.</title>
        <authorList>
            <person name="Will S.E."/>
            <person name="Henke P."/>
            <person name="Boedeker C."/>
            <person name="Huang S."/>
            <person name="Brinkmann H."/>
            <person name="Rohde M."/>
            <person name="Jarek M."/>
            <person name="Friedl T."/>
            <person name="Seufert S."/>
            <person name="Schumacher M."/>
            <person name="Overmann J."/>
            <person name="Neumann-Schaal M."/>
            <person name="Petersen J."/>
        </authorList>
    </citation>
    <scope>NUCLEOTIDE SEQUENCE [LARGE SCALE GENOMIC DNA]</scope>
    <source>
        <strain evidence="1 2">PCC 6912</strain>
    </source>
</reference>
<evidence type="ECO:0000313" key="1">
    <source>
        <dbReference type="EMBL" id="RUR75724.1"/>
    </source>
</evidence>
<dbReference type="Proteomes" id="UP000268857">
    <property type="component" value="Unassembled WGS sequence"/>
</dbReference>
<comment type="caution">
    <text evidence="1">The sequence shown here is derived from an EMBL/GenBank/DDBJ whole genome shotgun (WGS) entry which is preliminary data.</text>
</comment>
<gene>
    <name evidence="1" type="ORF">PCC6912_46210</name>
</gene>
<accession>A0A3S0XQY0</accession>
<name>A0A3S0XQY0_CHLFR</name>
<protein>
    <submittedName>
        <fullName evidence="1">Uncharacterized protein</fullName>
    </submittedName>
</protein>
<dbReference type="AlphaFoldDB" id="A0A3S0XQY0"/>
<keyword evidence="2" id="KW-1185">Reference proteome</keyword>